<gene>
    <name evidence="3" type="ORF">OS493_003573</name>
</gene>
<protein>
    <submittedName>
        <fullName evidence="3">Uncharacterized protein</fullName>
    </submittedName>
</protein>
<keyword evidence="1" id="KW-0732">Signal</keyword>
<dbReference type="OrthoDB" id="5952879at2759"/>
<evidence type="ECO:0000313" key="4">
    <source>
        <dbReference type="Proteomes" id="UP001163046"/>
    </source>
</evidence>
<dbReference type="SUPFAM" id="SSF57302">
    <property type="entry name" value="Snake toxin-like"/>
    <property type="match status" value="1"/>
</dbReference>
<name>A0A9X0A6W3_9CNID</name>
<proteinExistence type="predicted"/>
<evidence type="ECO:0000256" key="2">
    <source>
        <dbReference type="ARBA" id="ARBA00023157"/>
    </source>
</evidence>
<dbReference type="PANTHER" id="PTHR10036">
    <property type="entry name" value="CD59 GLYCOPROTEIN"/>
    <property type="match status" value="1"/>
</dbReference>
<reference evidence="3" key="1">
    <citation type="submission" date="2023-01" db="EMBL/GenBank/DDBJ databases">
        <title>Genome assembly of the deep-sea coral Lophelia pertusa.</title>
        <authorList>
            <person name="Herrera S."/>
            <person name="Cordes E."/>
        </authorList>
    </citation>
    <scope>NUCLEOTIDE SEQUENCE</scope>
    <source>
        <strain evidence="3">USNM1676648</strain>
        <tissue evidence="3">Polyp</tissue>
    </source>
</reference>
<keyword evidence="2" id="KW-1015">Disulfide bond</keyword>
<dbReference type="CDD" id="cd00117">
    <property type="entry name" value="TFP"/>
    <property type="match status" value="1"/>
</dbReference>
<dbReference type="AlphaFoldDB" id="A0A9X0A6W3"/>
<dbReference type="Proteomes" id="UP001163046">
    <property type="component" value="Unassembled WGS sequence"/>
</dbReference>
<sequence>MASFTSLNRNNVKFRIFFAILTVTVKLPKARSLRCNICESTQSWETCNANMTTIECPTVTDATCVKYSYEMTDTNSDKQQRMFARGCLPQYQCSSSLLPACADLEKSGSKIKATCHVSCCGEDLCNSQAKYNSSVLFLMAMFFVHVFVKCLL</sequence>
<accession>A0A9X0A6W3</accession>
<dbReference type="Gene3D" id="2.10.60.10">
    <property type="entry name" value="CD59"/>
    <property type="match status" value="1"/>
</dbReference>
<evidence type="ECO:0000313" key="3">
    <source>
        <dbReference type="EMBL" id="KAJ7393904.1"/>
    </source>
</evidence>
<dbReference type="InterPro" id="IPR045860">
    <property type="entry name" value="Snake_toxin-like_sf"/>
</dbReference>
<keyword evidence="4" id="KW-1185">Reference proteome</keyword>
<organism evidence="3 4">
    <name type="scientific">Desmophyllum pertusum</name>
    <dbReference type="NCBI Taxonomy" id="174260"/>
    <lineage>
        <taxon>Eukaryota</taxon>
        <taxon>Metazoa</taxon>
        <taxon>Cnidaria</taxon>
        <taxon>Anthozoa</taxon>
        <taxon>Hexacorallia</taxon>
        <taxon>Scleractinia</taxon>
        <taxon>Caryophylliina</taxon>
        <taxon>Caryophylliidae</taxon>
        <taxon>Desmophyllum</taxon>
    </lineage>
</organism>
<dbReference type="EMBL" id="MU825397">
    <property type="protein sequence ID" value="KAJ7393904.1"/>
    <property type="molecule type" value="Genomic_DNA"/>
</dbReference>
<dbReference type="PANTHER" id="PTHR10036:SF25">
    <property type="entry name" value="HEP21 PROTEIN"/>
    <property type="match status" value="1"/>
</dbReference>
<evidence type="ECO:0000256" key="1">
    <source>
        <dbReference type="ARBA" id="ARBA00022729"/>
    </source>
</evidence>
<comment type="caution">
    <text evidence="3">The sequence shown here is derived from an EMBL/GenBank/DDBJ whole genome shotgun (WGS) entry which is preliminary data.</text>
</comment>